<keyword evidence="2" id="KW-1185">Reference proteome</keyword>
<organism evidence="1 2">
    <name type="scientific">Maribacter algarum</name>
    <name type="common">ex Zhang et al. 2020</name>
    <dbReference type="NCBI Taxonomy" id="2578118"/>
    <lineage>
        <taxon>Bacteria</taxon>
        <taxon>Pseudomonadati</taxon>
        <taxon>Bacteroidota</taxon>
        <taxon>Flavobacteriia</taxon>
        <taxon>Flavobacteriales</taxon>
        <taxon>Flavobacteriaceae</taxon>
        <taxon>Maribacter</taxon>
    </lineage>
</organism>
<protein>
    <submittedName>
        <fullName evidence="1">Uncharacterized protein</fullName>
    </submittedName>
</protein>
<dbReference type="EMBL" id="VATY01000001">
    <property type="protein sequence ID" value="TMM58687.1"/>
    <property type="molecule type" value="Genomic_DNA"/>
</dbReference>
<sequence length="82" mass="9468">MSEKTVNVFINQTEISIFKTTIANEDEIGMVEDILNLIVGKNKWNFDLEDIDNILRINANIVVNNFLAQELKKFGFECVELF</sequence>
<gene>
    <name evidence="1" type="ORF">FEE95_04460</name>
</gene>
<reference evidence="1 2" key="1">
    <citation type="submission" date="2019-05" db="EMBL/GenBank/DDBJ databases">
        <authorList>
            <person name="Zhang J.-Y."/>
            <person name="Feg X."/>
            <person name="Du Z.-J."/>
        </authorList>
    </citation>
    <scope>NUCLEOTIDE SEQUENCE [LARGE SCALE GENOMIC DNA]</scope>
    <source>
        <strain evidence="1 2">RZ26</strain>
    </source>
</reference>
<evidence type="ECO:0000313" key="2">
    <source>
        <dbReference type="Proteomes" id="UP000310314"/>
    </source>
</evidence>
<evidence type="ECO:0000313" key="1">
    <source>
        <dbReference type="EMBL" id="TMM58687.1"/>
    </source>
</evidence>
<dbReference type="AlphaFoldDB" id="A0A5S3PZE2"/>
<dbReference type="Proteomes" id="UP000310314">
    <property type="component" value="Unassembled WGS sequence"/>
</dbReference>
<dbReference type="RefSeq" id="WP_138656620.1">
    <property type="nucleotide sequence ID" value="NZ_VATY01000001.1"/>
</dbReference>
<accession>A0A5S3PZE2</accession>
<comment type="caution">
    <text evidence="1">The sequence shown here is derived from an EMBL/GenBank/DDBJ whole genome shotgun (WGS) entry which is preliminary data.</text>
</comment>
<proteinExistence type="predicted"/>
<name>A0A5S3PZE2_9FLAO</name>
<dbReference type="OrthoDB" id="1036397at2"/>